<comment type="caution">
    <text evidence="1">The sequence shown here is derived from an EMBL/GenBank/DDBJ whole genome shotgun (WGS) entry which is preliminary data.</text>
</comment>
<gene>
    <name evidence="1" type="ORF">EJB05_06159</name>
</gene>
<dbReference type="EMBL" id="RWGY01000004">
    <property type="protein sequence ID" value="TVU46614.1"/>
    <property type="molecule type" value="Genomic_DNA"/>
</dbReference>
<feature type="non-terminal residue" evidence="1">
    <location>
        <position position="1"/>
    </location>
</feature>
<dbReference type="Gramene" id="TVU46614">
    <property type="protein sequence ID" value="TVU46614"/>
    <property type="gene ID" value="EJB05_06159"/>
</dbReference>
<evidence type="ECO:0000313" key="1">
    <source>
        <dbReference type="EMBL" id="TVU46614.1"/>
    </source>
</evidence>
<protein>
    <submittedName>
        <fullName evidence="1">Uncharacterized protein</fullName>
    </submittedName>
</protein>
<keyword evidence="2" id="KW-1185">Reference proteome</keyword>
<evidence type="ECO:0000313" key="2">
    <source>
        <dbReference type="Proteomes" id="UP000324897"/>
    </source>
</evidence>
<proteinExistence type="predicted"/>
<accession>A0A5J9WH41</accession>
<sequence>MADAFPFTVERLEELKKKMDDVAKGWPEKLRHELHDEHELVLMRIEVYSLMDAKIWASPGRTGARSANSTCIPSACWQWKRRMRNRRQLLRKPRLHMCAMEGCAKRPRDDELDDQPVHISEFEGKYVGLYFMSHHEDVAVNNSSELLMEWRRVKVAIVKDIINT</sequence>
<name>A0A5J9WH41_9POAL</name>
<dbReference type="AlphaFoldDB" id="A0A5J9WH41"/>
<reference evidence="1 2" key="1">
    <citation type="journal article" date="2019" name="Sci. Rep.">
        <title>A high-quality genome of Eragrostis curvula grass provides insights into Poaceae evolution and supports new strategies to enhance forage quality.</title>
        <authorList>
            <person name="Carballo J."/>
            <person name="Santos B.A.C.M."/>
            <person name="Zappacosta D."/>
            <person name="Garbus I."/>
            <person name="Selva J.P."/>
            <person name="Gallo C.A."/>
            <person name="Diaz A."/>
            <person name="Albertini E."/>
            <person name="Caccamo M."/>
            <person name="Echenique V."/>
        </authorList>
    </citation>
    <scope>NUCLEOTIDE SEQUENCE [LARGE SCALE GENOMIC DNA]</scope>
    <source>
        <strain evidence="2">cv. Victoria</strain>
        <tissue evidence="1">Leaf</tissue>
    </source>
</reference>
<organism evidence="1 2">
    <name type="scientific">Eragrostis curvula</name>
    <name type="common">weeping love grass</name>
    <dbReference type="NCBI Taxonomy" id="38414"/>
    <lineage>
        <taxon>Eukaryota</taxon>
        <taxon>Viridiplantae</taxon>
        <taxon>Streptophyta</taxon>
        <taxon>Embryophyta</taxon>
        <taxon>Tracheophyta</taxon>
        <taxon>Spermatophyta</taxon>
        <taxon>Magnoliopsida</taxon>
        <taxon>Liliopsida</taxon>
        <taxon>Poales</taxon>
        <taxon>Poaceae</taxon>
        <taxon>PACMAD clade</taxon>
        <taxon>Chloridoideae</taxon>
        <taxon>Eragrostideae</taxon>
        <taxon>Eragrostidinae</taxon>
        <taxon>Eragrostis</taxon>
    </lineage>
</organism>
<dbReference type="Proteomes" id="UP000324897">
    <property type="component" value="Chromosome 5"/>
</dbReference>